<evidence type="ECO:0000259" key="1">
    <source>
        <dbReference type="PROSITE" id="PS50011"/>
    </source>
</evidence>
<dbReference type="PANTHER" id="PTHR44167:SF31">
    <property type="entry name" value="PROTEIN CBG02007"/>
    <property type="match status" value="1"/>
</dbReference>
<accession>A0AAE8ZUR7</accession>
<sequence>MAHINDQETINAQEEQNRLLTRYEPGRFVETAGFREAGAFGLTVSAHDSHTKSGVVIKYQKSLFAFKREFEVFRRMRGDLHFPNLIEYYGKVDPTHGMLYCLAMTNEGVSIHNLTRGTATRWSNGNCVRLMHQLVKAVEALHNVGYCHRDIHPGNVLLKRESGGLLTVKLIDFGVAENLYPPPHPAYDWSSWQASLQICQGMPYTCFDDLTSAVFILFKVINIDPFGARRHWKENKELFDQNPLSWFEEDTMWIAEIYGEIQKQRSHGVDYSGLFRMLGISVPGIPPLSPMEYEMTGNQISIL</sequence>
<dbReference type="EMBL" id="CP090896">
    <property type="protein sequence ID" value="ULT80536.1"/>
    <property type="molecule type" value="Genomic_DNA"/>
</dbReference>
<evidence type="ECO:0000313" key="2">
    <source>
        <dbReference type="EMBL" id="ULT80536.1"/>
    </source>
</evidence>
<dbReference type="SMART" id="SM00220">
    <property type="entry name" value="S_TKc"/>
    <property type="match status" value="1"/>
</dbReference>
<dbReference type="KEGG" id="cbr:CBG_02007"/>
<reference evidence="2 3" key="1">
    <citation type="submission" date="2022-05" db="EMBL/GenBank/DDBJ databases">
        <title>Chromosome-level reference genomes for two strains of Caenorhabditis briggsae: an improved platform for comparative genomics.</title>
        <authorList>
            <person name="Stevens L."/>
            <person name="Andersen E.C."/>
        </authorList>
    </citation>
    <scope>NUCLEOTIDE SEQUENCE [LARGE SCALE GENOMIC DNA]</scope>
    <source>
        <strain evidence="2">QX1410_ONT</strain>
        <tissue evidence="2">Whole-organism</tissue>
    </source>
</reference>
<dbReference type="AlphaFoldDB" id="A0AAE8ZUR7"/>
<dbReference type="Pfam" id="PF00069">
    <property type="entry name" value="Pkinase"/>
    <property type="match status" value="1"/>
</dbReference>
<gene>
    <name evidence="2" type="ORF">L3Y34_010838</name>
</gene>
<dbReference type="InterPro" id="IPR011009">
    <property type="entry name" value="Kinase-like_dom_sf"/>
</dbReference>
<protein>
    <recommendedName>
        <fullName evidence="1">Protein kinase domain-containing protein</fullName>
    </recommendedName>
</protein>
<dbReference type="PANTHER" id="PTHR44167">
    <property type="entry name" value="OVARIAN-SPECIFIC SERINE/THREONINE-PROTEIN KINASE LOK-RELATED"/>
    <property type="match status" value="1"/>
</dbReference>
<dbReference type="GO" id="GO:0005524">
    <property type="term" value="F:ATP binding"/>
    <property type="evidence" value="ECO:0007669"/>
    <property type="project" value="InterPro"/>
</dbReference>
<dbReference type="Proteomes" id="UP000827892">
    <property type="component" value="Chromosome X"/>
</dbReference>
<proteinExistence type="predicted"/>
<dbReference type="FunFam" id="1.10.510.10:FF:001791">
    <property type="entry name" value="Protein CBG02188"/>
    <property type="match status" value="1"/>
</dbReference>
<dbReference type="Gene3D" id="1.10.510.10">
    <property type="entry name" value="Transferase(Phosphotransferase) domain 1"/>
    <property type="match status" value="1"/>
</dbReference>
<dbReference type="SUPFAM" id="SSF56112">
    <property type="entry name" value="Protein kinase-like (PK-like)"/>
    <property type="match status" value="1"/>
</dbReference>
<name>A0AAE8ZUR7_CAEBR</name>
<feature type="domain" description="Protein kinase" evidence="1">
    <location>
        <begin position="29"/>
        <end position="303"/>
    </location>
</feature>
<organism evidence="2 3">
    <name type="scientific">Caenorhabditis briggsae</name>
    <dbReference type="NCBI Taxonomy" id="6238"/>
    <lineage>
        <taxon>Eukaryota</taxon>
        <taxon>Metazoa</taxon>
        <taxon>Ecdysozoa</taxon>
        <taxon>Nematoda</taxon>
        <taxon>Chromadorea</taxon>
        <taxon>Rhabditida</taxon>
        <taxon>Rhabditina</taxon>
        <taxon>Rhabditomorpha</taxon>
        <taxon>Rhabditoidea</taxon>
        <taxon>Rhabditidae</taxon>
        <taxon>Peloderinae</taxon>
        <taxon>Caenorhabditis</taxon>
    </lineage>
</organism>
<dbReference type="InterPro" id="IPR000719">
    <property type="entry name" value="Prot_kinase_dom"/>
</dbReference>
<dbReference type="PROSITE" id="PS50011">
    <property type="entry name" value="PROTEIN_KINASE_DOM"/>
    <property type="match status" value="1"/>
</dbReference>
<evidence type="ECO:0000313" key="3">
    <source>
        <dbReference type="Proteomes" id="UP000827892"/>
    </source>
</evidence>
<dbReference type="GO" id="GO:0004672">
    <property type="term" value="F:protein kinase activity"/>
    <property type="evidence" value="ECO:0007669"/>
    <property type="project" value="InterPro"/>
</dbReference>